<gene>
    <name evidence="1" type="ORF">FHR65_002636</name>
</gene>
<dbReference type="Proteomes" id="UP000528595">
    <property type="component" value="Unassembled WGS sequence"/>
</dbReference>
<protein>
    <submittedName>
        <fullName evidence="1">Uncharacterized protein</fullName>
    </submittedName>
</protein>
<dbReference type="EMBL" id="JACIIQ010000009">
    <property type="protein sequence ID" value="MBB5671070.1"/>
    <property type="molecule type" value="Genomic_DNA"/>
</dbReference>
<dbReference type="AlphaFoldDB" id="A0AB73GY85"/>
<comment type="caution">
    <text evidence="1">The sequence shown here is derived from an EMBL/GenBank/DDBJ whole genome shotgun (WGS) entry which is preliminary data.</text>
</comment>
<name>A0AB73GY85_9XANT</name>
<sequence>MTGLSADGGNDLLVVLVVLQAASNAMAASSGARIKRVAERLNAIPSKQQSAMIDDAGLRGASPLTRSSGASCCYQHPPYRCGIERAEFVLVVAGHRKPHCTAWHRLLCRAVVNGVPASMRLPLQACGAPGG</sequence>
<evidence type="ECO:0000313" key="1">
    <source>
        <dbReference type="EMBL" id="MBB5671070.1"/>
    </source>
</evidence>
<organism evidence="1">
    <name type="scientific">Xanthomonas arboricola</name>
    <dbReference type="NCBI Taxonomy" id="56448"/>
    <lineage>
        <taxon>Bacteria</taxon>
        <taxon>Pseudomonadati</taxon>
        <taxon>Pseudomonadota</taxon>
        <taxon>Gammaproteobacteria</taxon>
        <taxon>Lysobacterales</taxon>
        <taxon>Lysobacteraceae</taxon>
        <taxon>Xanthomonas</taxon>
    </lineage>
</organism>
<accession>A0AB73GY85</accession>
<reference evidence="1" key="1">
    <citation type="submission" date="2020-08" db="EMBL/GenBank/DDBJ databases">
        <title>Studying the diversity of plant-associated saprophytic bacteria and their role in host health and plant-pathogen interactions.</title>
        <authorList>
            <person name="Potnis N."/>
        </authorList>
    </citation>
    <scope>NUCLEOTIDE SEQUENCE</scope>
    <source>
        <strain evidence="1">F21</strain>
    </source>
</reference>
<proteinExistence type="predicted"/>